<dbReference type="SMART" id="SM00283">
    <property type="entry name" value="MA"/>
    <property type="match status" value="1"/>
</dbReference>
<dbReference type="RefSeq" id="WP_270078300.1">
    <property type="nucleotide sequence ID" value="NZ_CP115174.1"/>
</dbReference>
<keyword evidence="5" id="KW-1185">Reference proteome</keyword>
<dbReference type="Gene3D" id="1.10.287.950">
    <property type="entry name" value="Methyl-accepting chemotaxis protein"/>
    <property type="match status" value="1"/>
</dbReference>
<dbReference type="PANTHER" id="PTHR32089">
    <property type="entry name" value="METHYL-ACCEPTING CHEMOTAXIS PROTEIN MCPB"/>
    <property type="match status" value="1"/>
</dbReference>
<evidence type="ECO:0000313" key="4">
    <source>
        <dbReference type="EMBL" id="WBO23669.1"/>
    </source>
</evidence>
<keyword evidence="1 2" id="KW-0807">Transducer</keyword>
<proteinExistence type="predicted"/>
<organism evidence="4 5">
    <name type="scientific">Sphingomonas abietis</name>
    <dbReference type="NCBI Taxonomy" id="3012344"/>
    <lineage>
        <taxon>Bacteria</taxon>
        <taxon>Pseudomonadati</taxon>
        <taxon>Pseudomonadota</taxon>
        <taxon>Alphaproteobacteria</taxon>
        <taxon>Sphingomonadales</taxon>
        <taxon>Sphingomonadaceae</taxon>
        <taxon>Sphingomonas</taxon>
    </lineage>
</organism>
<reference evidence="4 5" key="1">
    <citation type="submission" date="2022-12" db="EMBL/GenBank/DDBJ databases">
        <title>Sphingomonas abieness sp. nov., an endophytic bacterium isolated from Abies koreana.</title>
        <authorList>
            <person name="Jiang L."/>
            <person name="Lee J."/>
        </authorList>
    </citation>
    <scope>NUCLEOTIDE SEQUENCE [LARGE SCALE GENOMIC DNA]</scope>
    <source>
        <strain evidence="5">PAMB 00755</strain>
    </source>
</reference>
<feature type="domain" description="Methyl-accepting transducer" evidence="3">
    <location>
        <begin position="20"/>
        <end position="267"/>
    </location>
</feature>
<name>A0ABY7NUT0_9SPHN</name>
<dbReference type="Proteomes" id="UP001210865">
    <property type="component" value="Chromosome"/>
</dbReference>
<evidence type="ECO:0000256" key="2">
    <source>
        <dbReference type="PROSITE-ProRule" id="PRU00284"/>
    </source>
</evidence>
<dbReference type="PANTHER" id="PTHR32089:SF112">
    <property type="entry name" value="LYSOZYME-LIKE PROTEIN-RELATED"/>
    <property type="match status" value="1"/>
</dbReference>
<dbReference type="EMBL" id="CP115174">
    <property type="protein sequence ID" value="WBO23669.1"/>
    <property type="molecule type" value="Genomic_DNA"/>
</dbReference>
<evidence type="ECO:0000259" key="3">
    <source>
        <dbReference type="PROSITE" id="PS50111"/>
    </source>
</evidence>
<dbReference type="InterPro" id="IPR004089">
    <property type="entry name" value="MCPsignal_dom"/>
</dbReference>
<dbReference type="SUPFAM" id="SSF58104">
    <property type="entry name" value="Methyl-accepting chemotaxis protein (MCP) signaling domain"/>
    <property type="match status" value="1"/>
</dbReference>
<evidence type="ECO:0000256" key="1">
    <source>
        <dbReference type="ARBA" id="ARBA00023224"/>
    </source>
</evidence>
<evidence type="ECO:0000313" key="5">
    <source>
        <dbReference type="Proteomes" id="UP001210865"/>
    </source>
</evidence>
<gene>
    <name evidence="4" type="ORF">PBT88_05985</name>
</gene>
<sequence>MLMDHGPMNLADTVRKAAKLSGDLGIRTLDLQANIAALAERVTEQVATVERIGSDTDQLERDQQAVSLAAREAKEKASAAHEVIDDSTRKLSAANTDVVDLIDQVSQIHAGLGSFNAALASVAQVTEAISRITGQVNLLALNATIEAARAGDAGRGFAVVAQEVKKLALETAVATKKIDQAVKGLTGEAGTMLSRIESGVDKARAAHNGTRQIEAMTGDLRELMMGLSDDSDAVARSMESIVGSVSGVRHGIGALGATSSDNAADLTQLSLLLSSVSDDTNALLQYIAESDVDIPDSSYIRFARDMADDIAAKIENAIDEGRITLAEVMSEQYRPIMGSYPPKYDHPIVPFMVAAARPHQEAARILTGFFGLTVSDRNAFGAVAMPERSQPERADKAWNEEYSRHQQIFEFADTRAQCRTTQPFLIKAYRRSLASGGVILLKQVIASIHIGGRHWGILQLAYQDQG</sequence>
<accession>A0ABY7NUT0</accession>
<dbReference type="PROSITE" id="PS50111">
    <property type="entry name" value="CHEMOTAXIS_TRANSDUC_2"/>
    <property type="match status" value="1"/>
</dbReference>
<protein>
    <submittedName>
        <fullName evidence="4">Methyl-accepting chemotaxis protein</fullName>
    </submittedName>
</protein>
<dbReference type="Pfam" id="PF00015">
    <property type="entry name" value="MCPsignal"/>
    <property type="match status" value="1"/>
</dbReference>